<protein>
    <submittedName>
        <fullName evidence="1">Uncharacterized protein</fullName>
    </submittedName>
</protein>
<reference evidence="1" key="2">
    <citation type="journal article" date="2015" name="Data Brief">
        <title>Shoot transcriptome of the giant reed, Arundo donax.</title>
        <authorList>
            <person name="Barrero R.A."/>
            <person name="Guerrero F.D."/>
            <person name="Moolhuijzen P."/>
            <person name="Goolsby J.A."/>
            <person name="Tidwell J."/>
            <person name="Bellgard S.E."/>
            <person name="Bellgard M.I."/>
        </authorList>
    </citation>
    <scope>NUCLEOTIDE SEQUENCE</scope>
    <source>
        <tissue evidence="1">Shoot tissue taken approximately 20 cm above the soil surface</tissue>
    </source>
</reference>
<reference evidence="1" key="1">
    <citation type="submission" date="2014-09" db="EMBL/GenBank/DDBJ databases">
        <authorList>
            <person name="Magalhaes I.L.F."/>
            <person name="Oliveira U."/>
            <person name="Santos F.R."/>
            <person name="Vidigal T.H.D.A."/>
            <person name="Brescovit A.D."/>
            <person name="Santos A.J."/>
        </authorList>
    </citation>
    <scope>NUCLEOTIDE SEQUENCE</scope>
    <source>
        <tissue evidence="1">Shoot tissue taken approximately 20 cm above the soil surface</tissue>
    </source>
</reference>
<organism evidence="1">
    <name type="scientific">Arundo donax</name>
    <name type="common">Giant reed</name>
    <name type="synonym">Donax arundinaceus</name>
    <dbReference type="NCBI Taxonomy" id="35708"/>
    <lineage>
        <taxon>Eukaryota</taxon>
        <taxon>Viridiplantae</taxon>
        <taxon>Streptophyta</taxon>
        <taxon>Embryophyta</taxon>
        <taxon>Tracheophyta</taxon>
        <taxon>Spermatophyta</taxon>
        <taxon>Magnoliopsida</taxon>
        <taxon>Liliopsida</taxon>
        <taxon>Poales</taxon>
        <taxon>Poaceae</taxon>
        <taxon>PACMAD clade</taxon>
        <taxon>Arundinoideae</taxon>
        <taxon>Arundineae</taxon>
        <taxon>Arundo</taxon>
    </lineage>
</organism>
<dbReference type="AlphaFoldDB" id="A0A0A8ZT69"/>
<name>A0A0A8ZT69_ARUDO</name>
<evidence type="ECO:0000313" key="1">
    <source>
        <dbReference type="EMBL" id="JAD38017.1"/>
    </source>
</evidence>
<sequence>MIRDNDMPPTQCQDDSDYDCLMSLSKAAVFGGEAPRTVRL</sequence>
<dbReference type="EMBL" id="GBRH01259878">
    <property type="protein sequence ID" value="JAD38017.1"/>
    <property type="molecule type" value="Transcribed_RNA"/>
</dbReference>
<proteinExistence type="predicted"/>
<accession>A0A0A8ZT69</accession>